<dbReference type="GO" id="GO:0048513">
    <property type="term" value="P:animal organ development"/>
    <property type="evidence" value="ECO:0000318"/>
    <property type="project" value="GO_Central"/>
</dbReference>
<dbReference type="AlphaFoldDB" id="A0A7M7LPN0"/>
<feature type="region of interest" description="Disordered" evidence="1">
    <location>
        <begin position="547"/>
        <end position="574"/>
    </location>
</feature>
<dbReference type="Proteomes" id="UP000007110">
    <property type="component" value="Unassembled WGS sequence"/>
</dbReference>
<dbReference type="InterPro" id="IPR026092">
    <property type="entry name" value="RAI2/SOBP"/>
</dbReference>
<evidence type="ECO:0000256" key="1">
    <source>
        <dbReference type="SAM" id="MobiDB-lite"/>
    </source>
</evidence>
<feature type="compositionally biased region" description="Basic and acidic residues" evidence="1">
    <location>
        <begin position="731"/>
        <end position="746"/>
    </location>
</feature>
<feature type="domain" description="TRASH" evidence="2">
    <location>
        <begin position="138"/>
        <end position="173"/>
    </location>
</feature>
<feature type="compositionally biased region" description="Low complexity" evidence="1">
    <location>
        <begin position="554"/>
        <end position="563"/>
    </location>
</feature>
<feature type="compositionally biased region" description="Basic and acidic residues" evidence="1">
    <location>
        <begin position="711"/>
        <end position="723"/>
    </location>
</feature>
<proteinExistence type="predicted"/>
<dbReference type="Pfam" id="PF15279">
    <property type="entry name" value="SOBP"/>
    <property type="match status" value="1"/>
</dbReference>
<feature type="domain" description="TRASH" evidence="2">
    <location>
        <begin position="180"/>
        <end position="217"/>
    </location>
</feature>
<evidence type="ECO:0000313" key="4">
    <source>
        <dbReference type="Proteomes" id="UP000007110"/>
    </source>
</evidence>
<protein>
    <recommendedName>
        <fullName evidence="2">TRASH domain-containing protein</fullName>
    </recommendedName>
</protein>
<dbReference type="RefSeq" id="XP_003729456.2">
    <property type="nucleotide sequence ID" value="XM_003729408.3"/>
</dbReference>
<reference evidence="4" key="1">
    <citation type="submission" date="2015-02" db="EMBL/GenBank/DDBJ databases">
        <title>Genome sequencing for Strongylocentrotus purpuratus.</title>
        <authorList>
            <person name="Murali S."/>
            <person name="Liu Y."/>
            <person name="Vee V."/>
            <person name="English A."/>
            <person name="Wang M."/>
            <person name="Skinner E."/>
            <person name="Han Y."/>
            <person name="Muzny D.M."/>
            <person name="Worley K.C."/>
            <person name="Gibbs R.A."/>
        </authorList>
    </citation>
    <scope>NUCLEOTIDE SEQUENCE</scope>
</reference>
<organism evidence="3 4">
    <name type="scientific">Strongylocentrotus purpuratus</name>
    <name type="common">Purple sea urchin</name>
    <dbReference type="NCBI Taxonomy" id="7668"/>
    <lineage>
        <taxon>Eukaryota</taxon>
        <taxon>Metazoa</taxon>
        <taxon>Echinodermata</taxon>
        <taxon>Eleutherozoa</taxon>
        <taxon>Echinozoa</taxon>
        <taxon>Echinoidea</taxon>
        <taxon>Euechinoidea</taxon>
        <taxon>Echinacea</taxon>
        <taxon>Camarodonta</taxon>
        <taxon>Echinidea</taxon>
        <taxon>Strongylocentrotidae</taxon>
        <taxon>Strongylocentrotus</taxon>
    </lineage>
</organism>
<feature type="compositionally biased region" description="Polar residues" evidence="1">
    <location>
        <begin position="755"/>
        <end position="767"/>
    </location>
</feature>
<feature type="region of interest" description="Disordered" evidence="1">
    <location>
        <begin position="380"/>
        <end position="424"/>
    </location>
</feature>
<feature type="compositionally biased region" description="Polar residues" evidence="1">
    <location>
        <begin position="386"/>
        <end position="405"/>
    </location>
</feature>
<feature type="region of interest" description="Disordered" evidence="1">
    <location>
        <begin position="220"/>
        <end position="300"/>
    </location>
</feature>
<dbReference type="OMA" id="YAEDTMN"/>
<dbReference type="PANTHER" id="PTHR23186">
    <property type="entry name" value="RETINOIC ACID-INDUCED PROTEIN 2"/>
    <property type="match status" value="1"/>
</dbReference>
<feature type="compositionally biased region" description="Polar residues" evidence="1">
    <location>
        <begin position="631"/>
        <end position="654"/>
    </location>
</feature>
<feature type="compositionally biased region" description="Basic and acidic residues" evidence="1">
    <location>
        <begin position="481"/>
        <end position="490"/>
    </location>
</feature>
<evidence type="ECO:0000313" key="3">
    <source>
        <dbReference type="EnsemblMetazoa" id="XP_003729456"/>
    </source>
</evidence>
<keyword evidence="4" id="KW-1185">Reference proteome</keyword>
<name>A0A7M7LPN0_STRPU</name>
<sequence>MEEKTDQDSDVSAIKVQLIQVKTEPPDEDIQDYAEDTMNELLAIYGYNEKVEHGVTQSMQLAPKYQKEERGLRKRLLLAHANKGDEASESGNVTPVSGSDPQSAEEEPSSPTSSQDASDMLEGLQEGGKCSDRDHITCAWCKSPGFKHYTLNTQTESKAFCSERCFASCRRAYFKRNKVCDWCRHTRHLQDYINLIDGERRLQFCSPKCMNQYKMESYYKDGPSLKRKGTKAGASSGSKSNGSAPVSPTLQQQSLSRGNSPDTVSQDTSYHDSQTSPSNIPLSGVFQTNSSSSQSLMGMPQLRPSGVFGVQTVMPQAMSFRQVVPQMPVMQVVGSGGVPLNMVQGLNQSSMAGSRKATGRLNPQQWGNIQGIQGVTSFKKIRPKPQGSSATLPSSTVTSASNSAPFSKHKPRRDTPSSTSAAAAGSSVLPPVTVMVPHPVFIPIPVPIPIPIPVCREVYEAAMAKVKEKADETEQEAATSYDHDEQYGSKTERRRISDMFTNGSSHLPSSSSTGAFVPYRSHPADVQENVSNSTDGHSMDAMLSSSMQSNFTMPPSSSSASEALESRLRLQPQRHPSHISTATVEAMHRSINSRMLRHKCLQRSASMDLSFGRYNTLTALTDFLGEKRSFNPLQHGSHGNQELPANSHGLNTRASHPALPTKGAGELSPSVREALRCHLTRRLSQSALNLTDVGRYPEEDRLRRSQSMSRLQEDSDNGHHQEMEAISSHTSLEKLADTSDSSEHVDPQMCGSGSGSLQIDDSSLQPTTKRRCLGSPNQID</sequence>
<feature type="region of interest" description="Disordered" evidence="1">
    <location>
        <begin position="631"/>
        <end position="667"/>
    </location>
</feature>
<feature type="region of interest" description="Disordered" evidence="1">
    <location>
        <begin position="82"/>
        <end position="128"/>
    </location>
</feature>
<dbReference type="KEGG" id="spu:100889053"/>
<accession>A0A7M7LPN0</accession>
<dbReference type="SMART" id="SM00746">
    <property type="entry name" value="TRASH"/>
    <property type="match status" value="2"/>
</dbReference>
<feature type="compositionally biased region" description="Low complexity" evidence="1">
    <location>
        <begin position="231"/>
        <end position="244"/>
    </location>
</feature>
<feature type="region of interest" description="Disordered" evidence="1">
    <location>
        <begin position="470"/>
        <end position="490"/>
    </location>
</feature>
<dbReference type="GeneID" id="100889053"/>
<evidence type="ECO:0000259" key="2">
    <source>
        <dbReference type="SMART" id="SM00746"/>
    </source>
</evidence>
<dbReference type="PANTHER" id="PTHR23186:SF4">
    <property type="entry name" value="GH22790P"/>
    <property type="match status" value="1"/>
</dbReference>
<feature type="region of interest" description="Disordered" evidence="1">
    <location>
        <begin position="698"/>
        <end position="780"/>
    </location>
</feature>
<dbReference type="GO" id="GO:0005634">
    <property type="term" value="C:nucleus"/>
    <property type="evidence" value="ECO:0000318"/>
    <property type="project" value="GO_Central"/>
</dbReference>
<dbReference type="InterPro" id="IPR011017">
    <property type="entry name" value="TRASH_dom"/>
</dbReference>
<reference evidence="3" key="2">
    <citation type="submission" date="2021-01" db="UniProtKB">
        <authorList>
            <consortium name="EnsemblMetazoa"/>
        </authorList>
    </citation>
    <scope>IDENTIFICATION</scope>
</reference>
<feature type="compositionally biased region" description="Polar residues" evidence="1">
    <location>
        <begin position="246"/>
        <end position="296"/>
    </location>
</feature>
<dbReference type="InParanoid" id="A0A7M7LPN0"/>
<dbReference type="OrthoDB" id="6250723at2759"/>
<dbReference type="EnsemblMetazoa" id="XM_003729408">
    <property type="protein sequence ID" value="XP_003729456"/>
    <property type="gene ID" value="LOC100889053"/>
</dbReference>
<feature type="region of interest" description="Disordered" evidence="1">
    <location>
        <begin position="500"/>
        <end position="519"/>
    </location>
</feature>